<comment type="subcellular location">
    <subcellularLocation>
        <location evidence="1">Secreted</location>
    </subcellularLocation>
</comment>
<protein>
    <submittedName>
        <fullName evidence="8">(diamondback moth) hypothetical protein</fullName>
    </submittedName>
</protein>
<dbReference type="Proteomes" id="UP000653454">
    <property type="component" value="Unassembled WGS sequence"/>
</dbReference>
<reference evidence="8" key="1">
    <citation type="submission" date="2020-11" db="EMBL/GenBank/DDBJ databases">
        <authorList>
            <person name="Whiteford S."/>
        </authorList>
    </citation>
    <scope>NUCLEOTIDE SEQUENCE</scope>
</reference>
<evidence type="ECO:0000256" key="6">
    <source>
        <dbReference type="SAM" id="SignalP"/>
    </source>
</evidence>
<proteinExistence type="inferred from homology"/>
<dbReference type="Gene3D" id="3.40.50.1820">
    <property type="entry name" value="alpha/beta hydrolase"/>
    <property type="match status" value="1"/>
</dbReference>
<keyword evidence="3" id="KW-0964">Secreted</keyword>
<evidence type="ECO:0000256" key="1">
    <source>
        <dbReference type="ARBA" id="ARBA00004613"/>
    </source>
</evidence>
<dbReference type="GO" id="GO:0017171">
    <property type="term" value="F:serine hydrolase activity"/>
    <property type="evidence" value="ECO:0007669"/>
    <property type="project" value="TreeGrafter"/>
</dbReference>
<comment type="similarity">
    <text evidence="2 4">Belongs to the AB hydrolase superfamily. Lipase family.</text>
</comment>
<feature type="region of interest" description="Disordered" evidence="5">
    <location>
        <begin position="139"/>
        <end position="168"/>
    </location>
</feature>
<dbReference type="PANTHER" id="PTHR11610">
    <property type="entry name" value="LIPASE"/>
    <property type="match status" value="1"/>
</dbReference>
<dbReference type="EMBL" id="CAJHNJ030000002">
    <property type="protein sequence ID" value="CAG9090488.1"/>
    <property type="molecule type" value="Genomic_DNA"/>
</dbReference>
<feature type="domain" description="Lipase" evidence="7">
    <location>
        <begin position="30"/>
        <end position="135"/>
    </location>
</feature>
<evidence type="ECO:0000313" key="8">
    <source>
        <dbReference type="EMBL" id="CAG9090488.1"/>
    </source>
</evidence>
<evidence type="ECO:0000259" key="7">
    <source>
        <dbReference type="Pfam" id="PF00151"/>
    </source>
</evidence>
<dbReference type="GO" id="GO:0005615">
    <property type="term" value="C:extracellular space"/>
    <property type="evidence" value="ECO:0007669"/>
    <property type="project" value="TreeGrafter"/>
</dbReference>
<evidence type="ECO:0000256" key="4">
    <source>
        <dbReference type="RuleBase" id="RU004262"/>
    </source>
</evidence>
<dbReference type="InterPro" id="IPR000734">
    <property type="entry name" value="TAG_lipase"/>
</dbReference>
<accession>A0A8S4D4T9</accession>
<dbReference type="InterPro" id="IPR029058">
    <property type="entry name" value="AB_hydrolase_fold"/>
</dbReference>
<name>A0A8S4D4T9_PLUXY</name>
<dbReference type="InterPro" id="IPR013818">
    <property type="entry name" value="Lipase"/>
</dbReference>
<evidence type="ECO:0000256" key="3">
    <source>
        <dbReference type="ARBA" id="ARBA00022525"/>
    </source>
</evidence>
<evidence type="ECO:0000313" key="9">
    <source>
        <dbReference type="Proteomes" id="UP000653454"/>
    </source>
</evidence>
<feature type="chain" id="PRO_5035861430" evidence="6">
    <location>
        <begin position="20"/>
        <end position="345"/>
    </location>
</feature>
<evidence type="ECO:0000256" key="2">
    <source>
        <dbReference type="ARBA" id="ARBA00010701"/>
    </source>
</evidence>
<keyword evidence="9" id="KW-1185">Reference proteome</keyword>
<dbReference type="AlphaFoldDB" id="A0A8S4D4T9"/>
<dbReference type="SUPFAM" id="SSF53474">
    <property type="entry name" value="alpha/beta-Hydrolases"/>
    <property type="match status" value="2"/>
</dbReference>
<comment type="caution">
    <text evidence="8">The sequence shown here is derived from an EMBL/GenBank/DDBJ whole genome shotgun (WGS) entry which is preliminary data.</text>
</comment>
<organism evidence="8 9">
    <name type="scientific">Plutella xylostella</name>
    <name type="common">Diamondback moth</name>
    <name type="synonym">Plutella maculipennis</name>
    <dbReference type="NCBI Taxonomy" id="51655"/>
    <lineage>
        <taxon>Eukaryota</taxon>
        <taxon>Metazoa</taxon>
        <taxon>Ecdysozoa</taxon>
        <taxon>Arthropoda</taxon>
        <taxon>Hexapoda</taxon>
        <taxon>Insecta</taxon>
        <taxon>Pterygota</taxon>
        <taxon>Neoptera</taxon>
        <taxon>Endopterygota</taxon>
        <taxon>Lepidoptera</taxon>
        <taxon>Glossata</taxon>
        <taxon>Ditrysia</taxon>
        <taxon>Yponomeutoidea</taxon>
        <taxon>Plutellidae</taxon>
        <taxon>Plutella</taxon>
    </lineage>
</organism>
<keyword evidence="6" id="KW-0732">Signal</keyword>
<dbReference type="GO" id="GO:0016042">
    <property type="term" value="P:lipid catabolic process"/>
    <property type="evidence" value="ECO:0007669"/>
    <property type="project" value="TreeGrafter"/>
</dbReference>
<feature type="signal peptide" evidence="6">
    <location>
        <begin position="1"/>
        <end position="19"/>
    </location>
</feature>
<gene>
    <name evidence="8" type="ORF">PLXY2_LOCUS670</name>
</gene>
<evidence type="ECO:0000256" key="5">
    <source>
        <dbReference type="SAM" id="MobiDB-lite"/>
    </source>
</evidence>
<sequence length="345" mass="37528">MGIPYLFVILSITFALCKGSDVDGTEARMQRFAEYTKYYLYSRQNVHNAIELSADTLASAEINPALDTVVIIHGHIQNNDLRYEADIKNAFLQRRDHNVILVDWRVTAAMDYISAFNFVPEVAKNVATFLTAFSEAAAGAGNTTSPEEPGTEDGNGTPAPEESSSRAYGINGDELNVELYAEEATTIHIVGFGLGAHLAGIAARNLEVDVDRITALDPSGRNWGSNSARLSPSDAKYVEVIHTDGYGNAANGLSEPLGHVDFYPNGGRHVQPGCGNQICSHNRAWELFEATILNPGQLIGSKCKDLKDMEHNKCPGTKVEMGGIEVLKFASGIFRLTTRNVYPFV</sequence>
<dbReference type="GO" id="GO:0016298">
    <property type="term" value="F:lipase activity"/>
    <property type="evidence" value="ECO:0007669"/>
    <property type="project" value="InterPro"/>
</dbReference>
<feature type="domain" description="Lipase" evidence="7">
    <location>
        <begin position="185"/>
        <end position="316"/>
    </location>
</feature>
<dbReference type="Pfam" id="PF00151">
    <property type="entry name" value="Lipase"/>
    <property type="match status" value="2"/>
</dbReference>
<dbReference type="PANTHER" id="PTHR11610:SF173">
    <property type="entry name" value="LIPASE DOMAIN-CONTAINING PROTEIN-RELATED"/>
    <property type="match status" value="1"/>
</dbReference>